<dbReference type="SUPFAM" id="SSF55729">
    <property type="entry name" value="Acyl-CoA N-acyltransferases (Nat)"/>
    <property type="match status" value="1"/>
</dbReference>
<dbReference type="InterPro" id="IPR000182">
    <property type="entry name" value="GNAT_dom"/>
</dbReference>
<comment type="caution">
    <text evidence="2">The sequence shown here is derived from an EMBL/GenBank/DDBJ whole genome shotgun (WGS) entry which is preliminary data.</text>
</comment>
<evidence type="ECO:0000259" key="1">
    <source>
        <dbReference type="PROSITE" id="PS51186"/>
    </source>
</evidence>
<gene>
    <name evidence="2" type="ORF">GCM10007362_03110</name>
</gene>
<keyword evidence="3" id="KW-1185">Reference proteome</keyword>
<dbReference type="EMBL" id="BMDD01000001">
    <property type="protein sequence ID" value="GGH68758.1"/>
    <property type="molecule type" value="Genomic_DNA"/>
</dbReference>
<evidence type="ECO:0000313" key="3">
    <source>
        <dbReference type="Proteomes" id="UP000605427"/>
    </source>
</evidence>
<proteinExistence type="predicted"/>
<reference evidence="3" key="1">
    <citation type="journal article" date="2019" name="Int. J. Syst. Evol. Microbiol.">
        <title>The Global Catalogue of Microorganisms (GCM) 10K type strain sequencing project: providing services to taxonomists for standard genome sequencing and annotation.</title>
        <authorList>
            <consortium name="The Broad Institute Genomics Platform"/>
            <consortium name="The Broad Institute Genome Sequencing Center for Infectious Disease"/>
            <person name="Wu L."/>
            <person name="Ma J."/>
        </authorList>
    </citation>
    <scope>NUCLEOTIDE SEQUENCE [LARGE SCALE GENOMIC DNA]</scope>
    <source>
        <strain evidence="3">CCM 8702</strain>
    </source>
</reference>
<sequence length="197" mass="22542">MHLRTEAITKQSPALPTIKMLYEEAFPANERAPMSILLRKARKPFVDFTAYYEDDTFIGFTYLSLSRDRDLAFVMYLAIDPALRSKGYGSRILEQLRLTYADSRIVLNIEAAEKDSPNAEERLRRREFYVRNGYAGSGFLMKEFGVWYEALVIGGPVGREEYLRLYSRFMGFPLSMLARPKIVPMPDGPRSIDGSGT</sequence>
<dbReference type="InterPro" id="IPR016181">
    <property type="entry name" value="Acyl_CoA_acyltransferase"/>
</dbReference>
<dbReference type="CDD" id="cd04301">
    <property type="entry name" value="NAT_SF"/>
    <property type="match status" value="1"/>
</dbReference>
<name>A0ABQ1ZM14_9BACL</name>
<protein>
    <submittedName>
        <fullName evidence="2">N-acetyltransferase</fullName>
    </submittedName>
</protein>
<organism evidence="2 3">
    <name type="scientific">Saccharibacillus endophyticus</name>
    <dbReference type="NCBI Taxonomy" id="2060666"/>
    <lineage>
        <taxon>Bacteria</taxon>
        <taxon>Bacillati</taxon>
        <taxon>Bacillota</taxon>
        <taxon>Bacilli</taxon>
        <taxon>Bacillales</taxon>
        <taxon>Paenibacillaceae</taxon>
        <taxon>Saccharibacillus</taxon>
    </lineage>
</organism>
<dbReference type="PROSITE" id="PS51186">
    <property type="entry name" value="GNAT"/>
    <property type="match status" value="1"/>
</dbReference>
<dbReference type="RefSeq" id="WP_172238084.1">
    <property type="nucleotide sequence ID" value="NZ_BMDD01000001.1"/>
</dbReference>
<accession>A0ABQ1ZM14</accession>
<dbReference type="Pfam" id="PF00583">
    <property type="entry name" value="Acetyltransf_1"/>
    <property type="match status" value="1"/>
</dbReference>
<dbReference type="Proteomes" id="UP000605427">
    <property type="component" value="Unassembled WGS sequence"/>
</dbReference>
<dbReference type="Gene3D" id="3.40.630.30">
    <property type="match status" value="1"/>
</dbReference>
<evidence type="ECO:0000313" key="2">
    <source>
        <dbReference type="EMBL" id="GGH68758.1"/>
    </source>
</evidence>
<feature type="domain" description="N-acetyltransferase" evidence="1">
    <location>
        <begin position="1"/>
        <end position="153"/>
    </location>
</feature>